<dbReference type="InterPro" id="IPR050950">
    <property type="entry name" value="HTH-type_LysR_regulators"/>
</dbReference>
<evidence type="ECO:0000256" key="2">
    <source>
        <dbReference type="ARBA" id="ARBA00023015"/>
    </source>
</evidence>
<evidence type="ECO:0000313" key="7">
    <source>
        <dbReference type="Proteomes" id="UP000238605"/>
    </source>
</evidence>
<dbReference type="SUPFAM" id="SSF46785">
    <property type="entry name" value="Winged helix' DNA-binding domain"/>
    <property type="match status" value="1"/>
</dbReference>
<dbReference type="EMBL" id="PSNX01000011">
    <property type="protein sequence ID" value="PPE65778.1"/>
    <property type="molecule type" value="Genomic_DNA"/>
</dbReference>
<evidence type="ECO:0000256" key="4">
    <source>
        <dbReference type="ARBA" id="ARBA00023163"/>
    </source>
</evidence>
<keyword evidence="3" id="KW-0238">DNA-binding</keyword>
<feature type="domain" description="HTH lysR-type" evidence="5">
    <location>
        <begin position="1"/>
        <end position="62"/>
    </location>
</feature>
<evidence type="ECO:0000313" key="6">
    <source>
        <dbReference type="EMBL" id="PPE65778.1"/>
    </source>
</evidence>
<keyword evidence="7" id="KW-1185">Reference proteome</keyword>
<evidence type="ECO:0000259" key="5">
    <source>
        <dbReference type="PROSITE" id="PS50931"/>
    </source>
</evidence>
<dbReference type="FunFam" id="1.10.10.10:FF:000001">
    <property type="entry name" value="LysR family transcriptional regulator"/>
    <property type="match status" value="1"/>
</dbReference>
<dbReference type="OrthoDB" id="8675247at2"/>
<dbReference type="InterPro" id="IPR036388">
    <property type="entry name" value="WH-like_DNA-bd_sf"/>
</dbReference>
<dbReference type="Proteomes" id="UP000238605">
    <property type="component" value="Unassembled WGS sequence"/>
</dbReference>
<dbReference type="CDD" id="cd08440">
    <property type="entry name" value="PBP2_LTTR_like_4"/>
    <property type="match status" value="1"/>
</dbReference>
<reference evidence="6 7" key="1">
    <citation type="submission" date="2018-02" db="EMBL/GenBank/DDBJ databases">
        <title>Reclassifiation of [Polyangium] brachysporum DSM 7029 as Guopingzhaonella breviflexa gen. nov., sp. nov., a member of the family Comamonadaceae.</title>
        <authorList>
            <person name="Tang B."/>
        </authorList>
    </citation>
    <scope>NUCLEOTIDE SEQUENCE [LARGE SCALE GENOMIC DNA]</scope>
    <source>
        <strain evidence="6 7">BCRC 80649</strain>
    </source>
</reference>
<dbReference type="Pfam" id="PF00126">
    <property type="entry name" value="HTH_1"/>
    <property type="match status" value="1"/>
</dbReference>
<keyword evidence="4" id="KW-0804">Transcription</keyword>
<dbReference type="SUPFAM" id="SSF53850">
    <property type="entry name" value="Periplasmic binding protein-like II"/>
    <property type="match status" value="1"/>
</dbReference>
<dbReference type="GO" id="GO:0005829">
    <property type="term" value="C:cytosol"/>
    <property type="evidence" value="ECO:0007669"/>
    <property type="project" value="TreeGrafter"/>
</dbReference>
<comment type="caution">
    <text evidence="6">The sequence shown here is derived from an EMBL/GenBank/DDBJ whole genome shotgun (WGS) entry which is preliminary data.</text>
</comment>
<evidence type="ECO:0000256" key="1">
    <source>
        <dbReference type="ARBA" id="ARBA00009437"/>
    </source>
</evidence>
<sequence>MDFNLSAKDLRAFLAVARTCSFSQAAQQVHLSQSALSTLIQRLEDGVGARLFERTTRSVGLTAAGEAFAERAQRLLGEIEHTLADVRDVVSLRRGQVAVAALPSLAAGVVPRLFQAFQARYPAIRLHLIDTLSGPAFDLVRQGRVDFALTAADPAHEDLLYEPLTADAFVLLCPTSHPLARRRSRLGFTDTLVWPHVSMPRTASVRQYLDAAALEKGVSFLPRYEVDHIATIGAMVACGLGVTALPSMAAELIAHHGLAVRELRPPTIRRSLGLVRPRGGELSPAALALCDMARDSLGTQMQTR</sequence>
<dbReference type="InterPro" id="IPR005119">
    <property type="entry name" value="LysR_subst-bd"/>
</dbReference>
<dbReference type="Gene3D" id="1.10.10.10">
    <property type="entry name" value="Winged helix-like DNA-binding domain superfamily/Winged helix DNA-binding domain"/>
    <property type="match status" value="1"/>
</dbReference>
<dbReference type="Pfam" id="PF03466">
    <property type="entry name" value="LysR_substrate"/>
    <property type="match status" value="1"/>
</dbReference>
<organism evidence="6 7">
    <name type="scientific">Caldimonas caldifontis</name>
    <dbReference type="NCBI Taxonomy" id="1452508"/>
    <lineage>
        <taxon>Bacteria</taxon>
        <taxon>Pseudomonadati</taxon>
        <taxon>Pseudomonadota</taxon>
        <taxon>Betaproteobacteria</taxon>
        <taxon>Burkholderiales</taxon>
        <taxon>Sphaerotilaceae</taxon>
        <taxon>Caldimonas</taxon>
    </lineage>
</organism>
<dbReference type="AlphaFoldDB" id="A0A2S5SSR5"/>
<comment type="similarity">
    <text evidence="1">Belongs to the LysR transcriptional regulatory family.</text>
</comment>
<dbReference type="PANTHER" id="PTHR30419">
    <property type="entry name" value="HTH-TYPE TRANSCRIPTIONAL REGULATOR YBHD"/>
    <property type="match status" value="1"/>
</dbReference>
<gene>
    <name evidence="6" type="ORF">C1704_12755</name>
</gene>
<accession>A0A2S5SSR5</accession>
<name>A0A2S5SSR5_9BURK</name>
<evidence type="ECO:0000256" key="3">
    <source>
        <dbReference type="ARBA" id="ARBA00023125"/>
    </source>
</evidence>
<dbReference type="PRINTS" id="PR00039">
    <property type="entry name" value="HTHLYSR"/>
</dbReference>
<dbReference type="RefSeq" id="WP_104303111.1">
    <property type="nucleotide sequence ID" value="NZ_PSNX01000011.1"/>
</dbReference>
<dbReference type="InterPro" id="IPR036390">
    <property type="entry name" value="WH_DNA-bd_sf"/>
</dbReference>
<keyword evidence="2" id="KW-0805">Transcription regulation</keyword>
<dbReference type="InterPro" id="IPR000847">
    <property type="entry name" value="LysR_HTH_N"/>
</dbReference>
<dbReference type="GO" id="GO:0003677">
    <property type="term" value="F:DNA binding"/>
    <property type="evidence" value="ECO:0007669"/>
    <property type="project" value="UniProtKB-KW"/>
</dbReference>
<proteinExistence type="inferred from homology"/>
<protein>
    <submittedName>
        <fullName evidence="6">LysR family transcriptional regulator</fullName>
    </submittedName>
</protein>
<dbReference type="PANTHER" id="PTHR30419:SF8">
    <property type="entry name" value="NITROGEN ASSIMILATION TRANSCRIPTIONAL ACTIVATOR-RELATED"/>
    <property type="match status" value="1"/>
</dbReference>
<dbReference type="GO" id="GO:0003700">
    <property type="term" value="F:DNA-binding transcription factor activity"/>
    <property type="evidence" value="ECO:0007669"/>
    <property type="project" value="InterPro"/>
</dbReference>
<dbReference type="PROSITE" id="PS50931">
    <property type="entry name" value="HTH_LYSR"/>
    <property type="match status" value="1"/>
</dbReference>
<dbReference type="Gene3D" id="3.40.190.290">
    <property type="match status" value="1"/>
</dbReference>